<dbReference type="SMART" id="SM00823">
    <property type="entry name" value="PKS_PP"/>
    <property type="match status" value="1"/>
</dbReference>
<keyword evidence="2" id="KW-0596">Phosphopantetheine</keyword>
<dbReference type="CDD" id="cd05931">
    <property type="entry name" value="FAAL"/>
    <property type="match status" value="1"/>
</dbReference>
<dbReference type="PROSITE" id="PS50075">
    <property type="entry name" value="CARRIER"/>
    <property type="match status" value="1"/>
</dbReference>
<evidence type="ECO:0000313" key="9">
    <source>
        <dbReference type="Proteomes" id="UP001600165"/>
    </source>
</evidence>
<comment type="similarity">
    <text evidence="1">Belongs to the ATP-dependent AMP-binding enzyme family.</text>
</comment>
<dbReference type="InterPro" id="IPR040097">
    <property type="entry name" value="FAAL/FAAC"/>
</dbReference>
<keyword evidence="5" id="KW-0276">Fatty acid metabolism</keyword>
<dbReference type="PROSITE" id="PS00455">
    <property type="entry name" value="AMP_BINDING"/>
    <property type="match status" value="1"/>
</dbReference>
<dbReference type="SMART" id="SM01294">
    <property type="entry name" value="PKS_PP_betabranch"/>
    <property type="match status" value="1"/>
</dbReference>
<evidence type="ECO:0000256" key="2">
    <source>
        <dbReference type="ARBA" id="ARBA00022450"/>
    </source>
</evidence>
<protein>
    <submittedName>
        <fullName evidence="8">AMP-binding protein</fullName>
    </submittedName>
</protein>
<keyword evidence="3" id="KW-0597">Phosphoprotein</keyword>
<evidence type="ECO:0000313" key="8">
    <source>
        <dbReference type="EMBL" id="MFE4106866.1"/>
    </source>
</evidence>
<dbReference type="InterPro" id="IPR025110">
    <property type="entry name" value="AMP-bd_C"/>
</dbReference>
<dbReference type="Pfam" id="PF00550">
    <property type="entry name" value="PP-binding"/>
    <property type="match status" value="1"/>
</dbReference>
<evidence type="ECO:0000256" key="3">
    <source>
        <dbReference type="ARBA" id="ARBA00022553"/>
    </source>
</evidence>
<dbReference type="InterPro" id="IPR036736">
    <property type="entry name" value="ACP-like_sf"/>
</dbReference>
<dbReference type="Pfam" id="PF00501">
    <property type="entry name" value="AMP-binding"/>
    <property type="match status" value="1"/>
</dbReference>
<dbReference type="PANTHER" id="PTHR22754:SF32">
    <property type="entry name" value="DISCO-INTERACTING PROTEIN 2"/>
    <property type="match status" value="1"/>
</dbReference>
<dbReference type="InterPro" id="IPR045851">
    <property type="entry name" value="AMP-bd_C_sf"/>
</dbReference>
<dbReference type="Gene3D" id="1.10.1200.10">
    <property type="entry name" value="ACP-like"/>
    <property type="match status" value="1"/>
</dbReference>
<reference evidence="8 9" key="1">
    <citation type="submission" date="2024-10" db="EMBL/GenBank/DDBJ databases">
        <authorList>
            <person name="Ratan Roy A."/>
            <person name="Morales Sandoval P.H."/>
            <person name="De Los Santos Villalobos S."/>
            <person name="Chakraborty S."/>
            <person name="Mukherjee J."/>
        </authorList>
    </citation>
    <scope>NUCLEOTIDE SEQUENCE [LARGE SCALE GENOMIC DNA]</scope>
    <source>
        <strain evidence="8 9">S1</strain>
    </source>
</reference>
<keyword evidence="6" id="KW-0443">Lipid metabolism</keyword>
<sequence length="713" mass="78152">MQNSSLPHLPETLSDSTIGGWVRSRSAQSPESIAFTFLADGEQETDQLTYSVLDQRSRAIAAQLQSQFPLGTRALLLYPPGLDFITAFLGCLYAGMVAVPAYPPKSKRQQKMARLRSIAVDSQAAIALTTTAELSDIQAGLPAAGLTELTYIDTPAIAAQVAADWRAPDLTADTLAFLQYTSGSTGQPKGVMISHGNIMHNLQYIHQVSELTADSVSVSWLPSFHDMGLIDGILQPLYSGYRGVLMPSVAFIQQPIRWLQAISNYRATHAGGPNFGYDLCVHKTTPEQRVALDLSCWSQAYVGAEPIRQQTLTAFVQTFHPYGFQSRFFYPCYGMAESTLMIAGGAVSQEPTYCAVEAEALEQHQVVEVAALDRSSRDLVGCGQAQLETQIAIVHADTQTRCQPHQVGEVWVASPSIAQGYWNRPTETAATFGAYIAPDREGPFLRTGDLGFIRAGELFITGRIKDLIIVRGRNHYPQDLELTAEQSHPVLRPGCNAAFTVEVAGEERVVILQEVERTHLRHLDADAVISQMRQAIAREHDLEVYAIALLKPASILKTSSGKIQRRACRSRYLAGALAIVASQTLAATDWQARPPLATAFVAPRNQTEQTLAALWQDLLKLERVGVQDSFFELGGDSLLAAQLSQVLSTHFQRDFSAIDPFEYPTIEALARYLDAAPNPSVKLAQIRNRARQQQGAIAAEKRAALQRRQNRHG</sequence>
<evidence type="ECO:0000256" key="5">
    <source>
        <dbReference type="ARBA" id="ARBA00022832"/>
    </source>
</evidence>
<dbReference type="SUPFAM" id="SSF47336">
    <property type="entry name" value="ACP-like"/>
    <property type="match status" value="1"/>
</dbReference>
<name>A0ABW6IFB4_9CYAN</name>
<dbReference type="Gene3D" id="3.30.300.30">
    <property type="match status" value="1"/>
</dbReference>
<gene>
    <name evidence="8" type="ORF">ACFVKH_11295</name>
</gene>
<dbReference type="Pfam" id="PF23024">
    <property type="entry name" value="AMP-dom_DIP2-like"/>
    <property type="match status" value="1"/>
</dbReference>
<organism evidence="8 9">
    <name type="scientific">Almyronema epifaneia S1</name>
    <dbReference type="NCBI Taxonomy" id="2991925"/>
    <lineage>
        <taxon>Bacteria</taxon>
        <taxon>Bacillati</taxon>
        <taxon>Cyanobacteriota</taxon>
        <taxon>Cyanophyceae</taxon>
        <taxon>Nodosilineales</taxon>
        <taxon>Nodosilineaceae</taxon>
        <taxon>Almyronema</taxon>
        <taxon>Almyronema epifaneia</taxon>
    </lineage>
</organism>
<comment type="caution">
    <text evidence="8">The sequence shown here is derived from an EMBL/GenBank/DDBJ whole genome shotgun (WGS) entry which is preliminary data.</text>
</comment>
<evidence type="ECO:0000256" key="1">
    <source>
        <dbReference type="ARBA" id="ARBA00006432"/>
    </source>
</evidence>
<dbReference type="InterPro" id="IPR042099">
    <property type="entry name" value="ANL_N_sf"/>
</dbReference>
<dbReference type="InterPro" id="IPR000873">
    <property type="entry name" value="AMP-dep_synth/lig_dom"/>
</dbReference>
<feature type="domain" description="Carrier" evidence="7">
    <location>
        <begin position="602"/>
        <end position="677"/>
    </location>
</feature>
<dbReference type="PANTHER" id="PTHR22754">
    <property type="entry name" value="DISCO-INTERACTING PROTEIN 2 DIP2 -RELATED"/>
    <property type="match status" value="1"/>
</dbReference>
<keyword evidence="4" id="KW-0436">Ligase</keyword>
<evidence type="ECO:0000256" key="4">
    <source>
        <dbReference type="ARBA" id="ARBA00022598"/>
    </source>
</evidence>
<dbReference type="InterPro" id="IPR020845">
    <property type="entry name" value="AMP-binding_CS"/>
</dbReference>
<accession>A0ABW6IFB4</accession>
<dbReference type="InterPro" id="IPR009081">
    <property type="entry name" value="PP-bd_ACP"/>
</dbReference>
<proteinExistence type="inferred from homology"/>
<evidence type="ECO:0000256" key="6">
    <source>
        <dbReference type="ARBA" id="ARBA00023098"/>
    </source>
</evidence>
<keyword evidence="9" id="KW-1185">Reference proteome</keyword>
<evidence type="ECO:0000259" key="7">
    <source>
        <dbReference type="PROSITE" id="PS50075"/>
    </source>
</evidence>
<dbReference type="EMBL" id="JBHZOL010000074">
    <property type="protein sequence ID" value="MFE4106866.1"/>
    <property type="molecule type" value="Genomic_DNA"/>
</dbReference>
<dbReference type="Proteomes" id="UP001600165">
    <property type="component" value="Unassembled WGS sequence"/>
</dbReference>
<dbReference type="SUPFAM" id="SSF56801">
    <property type="entry name" value="Acetyl-CoA synthetase-like"/>
    <property type="match status" value="1"/>
</dbReference>
<dbReference type="InterPro" id="IPR020806">
    <property type="entry name" value="PKS_PP-bd"/>
</dbReference>
<dbReference type="Gene3D" id="3.40.50.12780">
    <property type="entry name" value="N-terminal domain of ligase-like"/>
    <property type="match status" value="1"/>
</dbReference>